<reference evidence="2" key="1">
    <citation type="journal article" date="2020" name="Stud. Mycol.">
        <title>101 Dothideomycetes genomes: A test case for predicting lifestyles and emergence of pathogens.</title>
        <authorList>
            <person name="Haridas S."/>
            <person name="Albert R."/>
            <person name="Binder M."/>
            <person name="Bloem J."/>
            <person name="LaButti K."/>
            <person name="Salamov A."/>
            <person name="Andreopoulos B."/>
            <person name="Baker S."/>
            <person name="Barry K."/>
            <person name="Bills G."/>
            <person name="Bluhm B."/>
            <person name="Cannon C."/>
            <person name="Castanera R."/>
            <person name="Culley D."/>
            <person name="Daum C."/>
            <person name="Ezra D."/>
            <person name="Gonzalez J."/>
            <person name="Henrissat B."/>
            <person name="Kuo A."/>
            <person name="Liang C."/>
            <person name="Lipzen A."/>
            <person name="Lutzoni F."/>
            <person name="Magnuson J."/>
            <person name="Mondo S."/>
            <person name="Nolan M."/>
            <person name="Ohm R."/>
            <person name="Pangilinan J."/>
            <person name="Park H.-J."/>
            <person name="Ramirez L."/>
            <person name="Alfaro M."/>
            <person name="Sun H."/>
            <person name="Tritt A."/>
            <person name="Yoshinaga Y."/>
            <person name="Zwiers L.-H."/>
            <person name="Turgeon B."/>
            <person name="Goodwin S."/>
            <person name="Spatafora J."/>
            <person name="Crous P."/>
            <person name="Grigoriev I."/>
        </authorList>
    </citation>
    <scope>NUCLEOTIDE SEQUENCE [LARGE SCALE GENOMIC DNA]</scope>
    <source>
        <strain evidence="2">CECT 20119</strain>
    </source>
</reference>
<sequence>MIDLVSTRLGLRNEIELSPEMSRIARDVVVALLFNFLGKTSTCFLIFPAQITNLYNDCFWGKEGKYMDIV</sequence>
<name>A0A6A6GG70_9PEZI</name>
<gene>
    <name evidence="1" type="ORF">BDZ85DRAFT_258972</name>
</gene>
<organism evidence="1 2">
    <name type="scientific">Elsinoe ampelina</name>
    <dbReference type="NCBI Taxonomy" id="302913"/>
    <lineage>
        <taxon>Eukaryota</taxon>
        <taxon>Fungi</taxon>
        <taxon>Dikarya</taxon>
        <taxon>Ascomycota</taxon>
        <taxon>Pezizomycotina</taxon>
        <taxon>Dothideomycetes</taxon>
        <taxon>Dothideomycetidae</taxon>
        <taxon>Myriangiales</taxon>
        <taxon>Elsinoaceae</taxon>
        <taxon>Elsinoe</taxon>
    </lineage>
</organism>
<dbReference type="EMBL" id="ML992504">
    <property type="protein sequence ID" value="KAF2224724.1"/>
    <property type="molecule type" value="Genomic_DNA"/>
</dbReference>
<keyword evidence="2" id="KW-1185">Reference proteome</keyword>
<proteinExistence type="predicted"/>
<dbReference type="AlphaFoldDB" id="A0A6A6GG70"/>
<dbReference type="OrthoDB" id="3006326at2759"/>
<evidence type="ECO:0000313" key="1">
    <source>
        <dbReference type="EMBL" id="KAF2224724.1"/>
    </source>
</evidence>
<protein>
    <submittedName>
        <fullName evidence="1">Uncharacterized protein</fullName>
    </submittedName>
</protein>
<evidence type="ECO:0000313" key="2">
    <source>
        <dbReference type="Proteomes" id="UP000799538"/>
    </source>
</evidence>
<accession>A0A6A6GG70</accession>
<dbReference type="Proteomes" id="UP000799538">
    <property type="component" value="Unassembled WGS sequence"/>
</dbReference>